<accession>A0A242A616</accession>
<organism evidence="1 2">
    <name type="scientific">Candidatus Enterococcus testudinis</name>
    <dbReference type="NCBI Taxonomy" id="1834191"/>
    <lineage>
        <taxon>Bacteria</taxon>
        <taxon>Bacillati</taxon>
        <taxon>Bacillota</taxon>
        <taxon>Bacilli</taxon>
        <taxon>Lactobacillales</taxon>
        <taxon>Enterococcaceae</taxon>
        <taxon>Enterococcus</taxon>
    </lineage>
</organism>
<evidence type="ECO:0000313" key="2">
    <source>
        <dbReference type="Proteomes" id="UP000195043"/>
    </source>
</evidence>
<dbReference type="EMBL" id="NGKU01000001">
    <property type="protein sequence ID" value="OTN76053.1"/>
    <property type="molecule type" value="Genomic_DNA"/>
</dbReference>
<gene>
    <name evidence="1" type="ORF">A5886_001129</name>
</gene>
<protein>
    <submittedName>
        <fullName evidence="1">Uncharacterized protein</fullName>
    </submittedName>
</protein>
<name>A0A242A616_9ENTE</name>
<dbReference type="RefSeq" id="WP_086274050.1">
    <property type="nucleotide sequence ID" value="NZ_NGKU01000001.1"/>
</dbReference>
<evidence type="ECO:0000313" key="1">
    <source>
        <dbReference type="EMBL" id="OTN76053.1"/>
    </source>
</evidence>
<reference evidence="1 2" key="1">
    <citation type="submission" date="2017-05" db="EMBL/GenBank/DDBJ databases">
        <title>The Genome Sequence of Enterococcus sp. 8G7_MSG3316.</title>
        <authorList>
            <consortium name="The Broad Institute Genomics Platform"/>
            <consortium name="The Broad Institute Genomic Center for Infectious Diseases"/>
            <person name="Earl A."/>
            <person name="Manson A."/>
            <person name="Schwartman J."/>
            <person name="Gilmore M."/>
            <person name="Abouelleil A."/>
            <person name="Cao P."/>
            <person name="Chapman S."/>
            <person name="Cusick C."/>
            <person name="Shea T."/>
            <person name="Young S."/>
            <person name="Neafsey D."/>
            <person name="Nusbaum C."/>
            <person name="Birren B."/>
        </authorList>
    </citation>
    <scope>NUCLEOTIDE SEQUENCE [LARGE SCALE GENOMIC DNA]</scope>
    <source>
        <strain evidence="1 2">8G7_MSG3316</strain>
    </source>
</reference>
<dbReference type="OrthoDB" id="2191604at2"/>
<dbReference type="Proteomes" id="UP000195043">
    <property type="component" value="Unassembled WGS sequence"/>
</dbReference>
<sequence>MKRVCFVLVLNNVMSYTPLSPGLLYKKDPSLKDYFSQFYDVSVNYLRDKDHVDYLVMPDPFVPFDNENDLPIIKVPSIYFLTKDYGKIKRYIDTYFNENKSH</sequence>
<dbReference type="AlphaFoldDB" id="A0A242A616"/>
<proteinExistence type="predicted"/>
<comment type="caution">
    <text evidence="1">The sequence shown here is derived from an EMBL/GenBank/DDBJ whole genome shotgun (WGS) entry which is preliminary data.</text>
</comment>
<keyword evidence="2" id="KW-1185">Reference proteome</keyword>